<accession>A0A944M830</accession>
<organism evidence="2 3">
    <name type="scientific">Candidatus Thiodiazotropha taylori</name>
    <dbReference type="NCBI Taxonomy" id="2792791"/>
    <lineage>
        <taxon>Bacteria</taxon>
        <taxon>Pseudomonadati</taxon>
        <taxon>Pseudomonadota</taxon>
        <taxon>Gammaproteobacteria</taxon>
        <taxon>Chromatiales</taxon>
        <taxon>Sedimenticolaceae</taxon>
        <taxon>Candidatus Thiodiazotropha</taxon>
    </lineage>
</organism>
<proteinExistence type="predicted"/>
<dbReference type="AlphaFoldDB" id="A0A944M830"/>
<evidence type="ECO:0000313" key="3">
    <source>
        <dbReference type="Proteomes" id="UP000770889"/>
    </source>
</evidence>
<evidence type="ECO:0000256" key="1">
    <source>
        <dbReference type="SAM" id="SignalP"/>
    </source>
</evidence>
<dbReference type="InterPro" id="IPR036866">
    <property type="entry name" value="RibonucZ/Hydroxyglut_hydro"/>
</dbReference>
<dbReference type="SUPFAM" id="SSF56281">
    <property type="entry name" value="Metallo-hydrolase/oxidoreductase"/>
    <property type="match status" value="1"/>
</dbReference>
<name>A0A944M830_9GAMM</name>
<gene>
    <name evidence="2" type="ORF">KME65_03305</name>
</gene>
<reference evidence="2 3" key="1">
    <citation type="submission" date="2021-05" db="EMBL/GenBank/DDBJ databases">
        <title>Genetic and Functional Diversity in Clade A Lucinid endosymbionts from the Bahamas.</title>
        <authorList>
            <person name="Giani N.M."/>
            <person name="Engel A.S."/>
            <person name="Campbell B.J."/>
        </authorList>
    </citation>
    <scope>NUCLEOTIDE SEQUENCE [LARGE SCALE GENOMIC DNA]</scope>
    <source>
        <strain evidence="2">LUC16012Gg_MoonRockCtena</strain>
    </source>
</reference>
<dbReference type="EMBL" id="JAHHGM010000002">
    <property type="protein sequence ID" value="MBT2987969.1"/>
    <property type="molecule type" value="Genomic_DNA"/>
</dbReference>
<keyword evidence="1" id="KW-0732">Signal</keyword>
<feature type="chain" id="PRO_5037323154" description="MBL fold metallo-hydrolase" evidence="1">
    <location>
        <begin position="23"/>
        <end position="93"/>
    </location>
</feature>
<dbReference type="Proteomes" id="UP000770889">
    <property type="component" value="Unassembled WGS sequence"/>
</dbReference>
<protein>
    <recommendedName>
        <fullName evidence="4">MBL fold metallo-hydrolase</fullName>
    </recommendedName>
</protein>
<sequence length="93" mass="10208">MIDRCLPRLLFISLLFTLPAMAAERGPAVSDYPAERIAEDVYVIHGPLGVPSVENQGFINNPGFVIGRDGVIVIDPIPDSRRESGTVFLDDFH</sequence>
<evidence type="ECO:0008006" key="4">
    <source>
        <dbReference type="Google" id="ProtNLM"/>
    </source>
</evidence>
<feature type="signal peptide" evidence="1">
    <location>
        <begin position="1"/>
        <end position="22"/>
    </location>
</feature>
<comment type="caution">
    <text evidence="2">The sequence shown here is derived from an EMBL/GenBank/DDBJ whole genome shotgun (WGS) entry which is preliminary data.</text>
</comment>
<evidence type="ECO:0000313" key="2">
    <source>
        <dbReference type="EMBL" id="MBT2987969.1"/>
    </source>
</evidence>